<dbReference type="PANTHER" id="PTHR43731">
    <property type="entry name" value="RHOMBOID PROTEASE"/>
    <property type="match status" value="1"/>
</dbReference>
<name>A0A0S4UX56_RALSL</name>
<dbReference type="Pfam" id="PF01694">
    <property type="entry name" value="Rhomboid"/>
    <property type="match status" value="1"/>
</dbReference>
<feature type="transmembrane region" description="Helical" evidence="7">
    <location>
        <begin position="156"/>
        <end position="174"/>
    </location>
</feature>
<dbReference type="InterPro" id="IPR022764">
    <property type="entry name" value="Peptidase_S54_rhomboid_dom"/>
</dbReference>
<comment type="similarity">
    <text evidence="2">Belongs to the peptidase S54 family.</text>
</comment>
<dbReference type="InterPro" id="IPR050925">
    <property type="entry name" value="Rhomboid_protease_S54"/>
</dbReference>
<evidence type="ECO:0000313" key="9">
    <source>
        <dbReference type="EMBL" id="CUV26848.1"/>
    </source>
</evidence>
<evidence type="ECO:0000256" key="6">
    <source>
        <dbReference type="ARBA" id="ARBA00023136"/>
    </source>
</evidence>
<accession>A0A0S4UX56</accession>
<dbReference type="PANTHER" id="PTHR43731:SF14">
    <property type="entry name" value="PRESENILIN-ASSOCIATED RHOMBOID-LIKE PROTEIN, MITOCHONDRIAL"/>
    <property type="match status" value="1"/>
</dbReference>
<proteinExistence type="inferred from homology"/>
<keyword evidence="6 7" id="KW-0472">Membrane</keyword>
<keyword evidence="5 7" id="KW-1133">Transmembrane helix</keyword>
<feature type="transmembrane region" description="Helical" evidence="7">
    <location>
        <begin position="93"/>
        <end position="117"/>
    </location>
</feature>
<evidence type="ECO:0000256" key="5">
    <source>
        <dbReference type="ARBA" id="ARBA00022989"/>
    </source>
</evidence>
<keyword evidence="4" id="KW-0378">Hydrolase</keyword>
<dbReference type="GO" id="GO:0004252">
    <property type="term" value="F:serine-type endopeptidase activity"/>
    <property type="evidence" value="ECO:0007669"/>
    <property type="project" value="InterPro"/>
</dbReference>
<dbReference type="EMBL" id="LN899824">
    <property type="protein sequence ID" value="CUV26848.1"/>
    <property type="molecule type" value="Genomic_DNA"/>
</dbReference>
<feature type="domain" description="Peptidase S54 rhomboid" evidence="8">
    <location>
        <begin position="60"/>
        <end position="203"/>
    </location>
</feature>
<keyword evidence="3 7" id="KW-0812">Transmembrane</keyword>
<evidence type="ECO:0000256" key="1">
    <source>
        <dbReference type="ARBA" id="ARBA00004141"/>
    </source>
</evidence>
<feature type="transmembrane region" description="Helical" evidence="7">
    <location>
        <begin position="186"/>
        <end position="205"/>
    </location>
</feature>
<reference evidence="9" key="1">
    <citation type="submission" date="2015-10" db="EMBL/GenBank/DDBJ databases">
        <authorList>
            <person name="Gilbert D.G."/>
        </authorList>
    </citation>
    <scope>NUCLEOTIDE SEQUENCE</scope>
    <source>
        <strain evidence="9">Phyl III-seqv23</strain>
    </source>
</reference>
<evidence type="ECO:0000256" key="4">
    <source>
        <dbReference type="ARBA" id="ARBA00022801"/>
    </source>
</evidence>
<protein>
    <recommendedName>
        <fullName evidence="8">Peptidase S54 rhomboid domain-containing protein</fullName>
    </recommendedName>
</protein>
<feature type="transmembrane region" description="Helical" evidence="7">
    <location>
        <begin position="21"/>
        <end position="48"/>
    </location>
</feature>
<organism evidence="9">
    <name type="scientific">Ralstonia solanacearum</name>
    <name type="common">Pseudomonas solanacearum</name>
    <dbReference type="NCBI Taxonomy" id="305"/>
    <lineage>
        <taxon>Bacteria</taxon>
        <taxon>Pseudomonadati</taxon>
        <taxon>Pseudomonadota</taxon>
        <taxon>Betaproteobacteria</taxon>
        <taxon>Burkholderiales</taxon>
        <taxon>Burkholderiaceae</taxon>
        <taxon>Ralstonia</taxon>
        <taxon>Ralstonia solanacearum species complex</taxon>
    </lineage>
</organism>
<dbReference type="InterPro" id="IPR035952">
    <property type="entry name" value="Rhomboid-like_sf"/>
</dbReference>
<gene>
    <name evidence="9" type="ORF">RUN1985_v1_10046</name>
</gene>
<comment type="subcellular location">
    <subcellularLocation>
        <location evidence="1">Membrane</location>
        <topology evidence="1">Multi-pass membrane protein</topology>
    </subcellularLocation>
</comment>
<dbReference type="AlphaFoldDB" id="A0A0S4UX56"/>
<feature type="transmembrane region" description="Helical" evidence="7">
    <location>
        <begin position="123"/>
        <end position="144"/>
    </location>
</feature>
<dbReference type="SUPFAM" id="SSF144091">
    <property type="entry name" value="Rhomboid-like"/>
    <property type="match status" value="1"/>
</dbReference>
<sequence length="225" mass="23939">MVVVFGDNLRRKRVAVATYSIAAVCAVATFAGMTLDASAEIIRAFAFVPVDFSRHPVVSLYTLLTAEFVHSGLVHLVGNLIFLVAFGRSIENLVGPFVFAAAFVGLGALSFLGSWLIGPASHVPIVGASGALSLLMGAYTVVFPKAKLRIIPFLRVPYLRAWQFSAAWLALQIWDALAVGELASGIAYATHLAGFVIGLVAGVAWKEFALDTDRLIAELTDEVSS</sequence>
<dbReference type="Gene3D" id="1.20.1540.10">
    <property type="entry name" value="Rhomboid-like"/>
    <property type="match status" value="1"/>
</dbReference>
<evidence type="ECO:0000259" key="8">
    <source>
        <dbReference type="Pfam" id="PF01694"/>
    </source>
</evidence>
<dbReference type="GO" id="GO:0016020">
    <property type="term" value="C:membrane"/>
    <property type="evidence" value="ECO:0007669"/>
    <property type="project" value="UniProtKB-SubCell"/>
</dbReference>
<evidence type="ECO:0000256" key="2">
    <source>
        <dbReference type="ARBA" id="ARBA00009045"/>
    </source>
</evidence>
<evidence type="ECO:0000256" key="7">
    <source>
        <dbReference type="SAM" id="Phobius"/>
    </source>
</evidence>
<evidence type="ECO:0000256" key="3">
    <source>
        <dbReference type="ARBA" id="ARBA00022692"/>
    </source>
</evidence>
<feature type="transmembrane region" description="Helical" evidence="7">
    <location>
        <begin position="68"/>
        <end position="86"/>
    </location>
</feature>